<dbReference type="AlphaFoldDB" id="A0A1G1YK81"/>
<dbReference type="Gene3D" id="3.40.390.10">
    <property type="entry name" value="Collagenase (Catalytic Domain)"/>
    <property type="match status" value="1"/>
</dbReference>
<gene>
    <name evidence="2" type="ORF">A3A02_02675</name>
</gene>
<dbReference type="Proteomes" id="UP000177376">
    <property type="component" value="Unassembled WGS sequence"/>
</dbReference>
<dbReference type="GO" id="GO:0008237">
    <property type="term" value="F:metallopeptidase activity"/>
    <property type="evidence" value="ECO:0007669"/>
    <property type="project" value="InterPro"/>
</dbReference>
<evidence type="ECO:0008006" key="4">
    <source>
        <dbReference type="Google" id="ProtNLM"/>
    </source>
</evidence>
<protein>
    <recommendedName>
        <fullName evidence="4">Peptidase M10 metallopeptidase domain-containing protein</fullName>
    </recommendedName>
</protein>
<comment type="caution">
    <text evidence="2">The sequence shown here is derived from an EMBL/GenBank/DDBJ whole genome shotgun (WGS) entry which is preliminary data.</text>
</comment>
<dbReference type="EMBL" id="MHIM01000012">
    <property type="protein sequence ID" value="OGY52719.1"/>
    <property type="molecule type" value="Genomic_DNA"/>
</dbReference>
<dbReference type="SUPFAM" id="SSF55486">
    <property type="entry name" value="Metalloproteases ('zincins'), catalytic domain"/>
    <property type="match status" value="1"/>
</dbReference>
<name>A0A1G1YK81_9BACT</name>
<evidence type="ECO:0000313" key="2">
    <source>
        <dbReference type="EMBL" id="OGY52719.1"/>
    </source>
</evidence>
<evidence type="ECO:0000313" key="3">
    <source>
        <dbReference type="Proteomes" id="UP000177376"/>
    </source>
</evidence>
<feature type="region of interest" description="Disordered" evidence="1">
    <location>
        <begin position="65"/>
        <end position="85"/>
    </location>
</feature>
<proteinExistence type="predicted"/>
<sequence>MILFRKILIFSLITGLFVSISAVLAVNLPEPAQEVVPEQAGVYDVLGRPDLKLKVFVYEPRVDQSAKNNNNGKPTTQVPPEICASTSVADPDSPAVVAGAGWKMPAHWVYRLNLNNVPTGVGSLNLPTITDNAFNQWSIAINNLVAIERGEDTTLNKAQLDSQNIIAWGRTPGTALAVSYVWYYNISGELVEVDTVMNSKFTWYWSNPNNWPTDQTCAYSGVYDAQNILTHELGHTIGLDDEYESSYINNTMYGYGSKGETKKNTLTTGDKNGALTLY</sequence>
<dbReference type="InterPro" id="IPR024079">
    <property type="entry name" value="MetalloPept_cat_dom_sf"/>
</dbReference>
<evidence type="ECO:0000256" key="1">
    <source>
        <dbReference type="SAM" id="MobiDB-lite"/>
    </source>
</evidence>
<accession>A0A1G1YK81</accession>
<organism evidence="2 3">
    <name type="scientific">Candidatus Buchananbacteria bacterium RIFCSPLOWO2_01_FULL_39_33</name>
    <dbReference type="NCBI Taxonomy" id="1797543"/>
    <lineage>
        <taxon>Bacteria</taxon>
        <taxon>Candidatus Buchananiibacteriota</taxon>
    </lineage>
</organism>
<reference evidence="2 3" key="1">
    <citation type="journal article" date="2016" name="Nat. Commun.">
        <title>Thousands of microbial genomes shed light on interconnected biogeochemical processes in an aquifer system.</title>
        <authorList>
            <person name="Anantharaman K."/>
            <person name="Brown C.T."/>
            <person name="Hug L.A."/>
            <person name="Sharon I."/>
            <person name="Castelle C.J."/>
            <person name="Probst A.J."/>
            <person name="Thomas B.C."/>
            <person name="Singh A."/>
            <person name="Wilkins M.J."/>
            <person name="Karaoz U."/>
            <person name="Brodie E.L."/>
            <person name="Williams K.H."/>
            <person name="Hubbard S.S."/>
            <person name="Banfield J.F."/>
        </authorList>
    </citation>
    <scope>NUCLEOTIDE SEQUENCE [LARGE SCALE GENOMIC DNA]</scope>
</reference>